<dbReference type="AlphaFoldDB" id="A0A4R2N8H1"/>
<dbReference type="SUPFAM" id="SSF52402">
    <property type="entry name" value="Adenine nucleotide alpha hydrolases-like"/>
    <property type="match status" value="1"/>
</dbReference>
<dbReference type="PANTHER" id="PTHR46268">
    <property type="entry name" value="STRESS RESPONSE PROTEIN NHAX"/>
    <property type="match status" value="1"/>
</dbReference>
<dbReference type="PRINTS" id="PR01438">
    <property type="entry name" value="UNVRSLSTRESS"/>
</dbReference>
<dbReference type="CDD" id="cd00293">
    <property type="entry name" value="USP-like"/>
    <property type="match status" value="1"/>
</dbReference>
<name>A0A4R2N8H1_9BURK</name>
<gene>
    <name evidence="3" type="ORF">EV674_11328</name>
</gene>
<evidence type="ECO:0000259" key="2">
    <source>
        <dbReference type="Pfam" id="PF00582"/>
    </source>
</evidence>
<sequence>MYKHLFVPVDGSELSHRAMEGSIALAAQLGARITGFVVEPDLPLSATSHDADAFTHRIKAHEARNTEHAQALLGQFEERAKAAGVEFTGASVTAYGVDQAIIEEAEKHGCDMIVMVTHGRGPVGEFLFGSHTKKIIARSSLPVFVLH</sequence>
<organism evidence="3 4">
    <name type="scientific">Simplicispira metamorpha</name>
    <dbReference type="NCBI Taxonomy" id="80881"/>
    <lineage>
        <taxon>Bacteria</taxon>
        <taxon>Pseudomonadati</taxon>
        <taxon>Pseudomonadota</taxon>
        <taxon>Betaproteobacteria</taxon>
        <taxon>Burkholderiales</taxon>
        <taxon>Comamonadaceae</taxon>
        <taxon>Simplicispira</taxon>
    </lineage>
</organism>
<dbReference type="InterPro" id="IPR014729">
    <property type="entry name" value="Rossmann-like_a/b/a_fold"/>
</dbReference>
<dbReference type="Proteomes" id="UP000295182">
    <property type="component" value="Unassembled WGS sequence"/>
</dbReference>
<protein>
    <submittedName>
        <fullName evidence="3">Nucleotide-binding universal stress UspA family protein</fullName>
    </submittedName>
</protein>
<dbReference type="RefSeq" id="WP_119013153.1">
    <property type="nucleotide sequence ID" value="NZ_QXNC01000013.1"/>
</dbReference>
<evidence type="ECO:0000313" key="4">
    <source>
        <dbReference type="Proteomes" id="UP000295182"/>
    </source>
</evidence>
<dbReference type="EMBL" id="SLXH01000013">
    <property type="protein sequence ID" value="TCP17263.1"/>
    <property type="molecule type" value="Genomic_DNA"/>
</dbReference>
<dbReference type="PANTHER" id="PTHR46268:SF15">
    <property type="entry name" value="UNIVERSAL STRESS PROTEIN HP_0031"/>
    <property type="match status" value="1"/>
</dbReference>
<proteinExistence type="inferred from homology"/>
<feature type="domain" description="UspA" evidence="2">
    <location>
        <begin position="1"/>
        <end position="146"/>
    </location>
</feature>
<comment type="similarity">
    <text evidence="1">Belongs to the universal stress protein A family.</text>
</comment>
<dbReference type="InterPro" id="IPR006015">
    <property type="entry name" value="Universal_stress_UspA"/>
</dbReference>
<dbReference type="OrthoDB" id="5295044at2"/>
<evidence type="ECO:0000313" key="3">
    <source>
        <dbReference type="EMBL" id="TCP17263.1"/>
    </source>
</evidence>
<dbReference type="Gene3D" id="3.40.50.620">
    <property type="entry name" value="HUPs"/>
    <property type="match status" value="1"/>
</dbReference>
<keyword evidence="4" id="KW-1185">Reference proteome</keyword>
<dbReference type="Pfam" id="PF00582">
    <property type="entry name" value="Usp"/>
    <property type="match status" value="1"/>
</dbReference>
<dbReference type="InterPro" id="IPR006016">
    <property type="entry name" value="UspA"/>
</dbReference>
<evidence type="ECO:0000256" key="1">
    <source>
        <dbReference type="ARBA" id="ARBA00008791"/>
    </source>
</evidence>
<comment type="caution">
    <text evidence="3">The sequence shown here is derived from an EMBL/GenBank/DDBJ whole genome shotgun (WGS) entry which is preliminary data.</text>
</comment>
<accession>A0A4R2N8H1</accession>
<reference evidence="3 4" key="1">
    <citation type="submission" date="2019-03" db="EMBL/GenBank/DDBJ databases">
        <title>Genomic Encyclopedia of Type Strains, Phase IV (KMG-IV): sequencing the most valuable type-strain genomes for metagenomic binning, comparative biology and taxonomic classification.</title>
        <authorList>
            <person name="Goeker M."/>
        </authorList>
    </citation>
    <scope>NUCLEOTIDE SEQUENCE [LARGE SCALE GENOMIC DNA]</scope>
    <source>
        <strain evidence="3 4">DSM 1837</strain>
    </source>
</reference>